<dbReference type="Proteomes" id="UP000247409">
    <property type="component" value="Unassembled WGS sequence"/>
</dbReference>
<organism evidence="1 2">
    <name type="scientific">Gracilariopsis chorda</name>
    <dbReference type="NCBI Taxonomy" id="448386"/>
    <lineage>
        <taxon>Eukaryota</taxon>
        <taxon>Rhodophyta</taxon>
        <taxon>Florideophyceae</taxon>
        <taxon>Rhodymeniophycidae</taxon>
        <taxon>Gracilariales</taxon>
        <taxon>Gracilariaceae</taxon>
        <taxon>Gracilariopsis</taxon>
    </lineage>
</organism>
<sequence>MHHQFSSSPACASVWCPPSFITTAERSGIDWRGEVAALNAVLPVGSIQRERALAAVTTHDLTYPPYYIKSFHAYPEGNLGWLPAFEVRSATLSVCKRLYDHLPARVAHDRTRAMFFRFIMNHAPQGWYLKPQLDIADVGCGIGLSARDVASRIMSLRGKELPLLRMKAVDPSPYFLAVAKIFQAEADAMEASTPKGLC</sequence>
<gene>
    <name evidence="1" type="ORF">BWQ96_05269</name>
</gene>
<dbReference type="Gene3D" id="3.40.50.150">
    <property type="entry name" value="Vaccinia Virus protein VP39"/>
    <property type="match status" value="1"/>
</dbReference>
<reference evidence="1 2" key="1">
    <citation type="journal article" date="2018" name="Mol. Biol. Evol.">
        <title>Analysis of the draft genome of the red seaweed Gracilariopsis chorda provides insights into genome size evolution in Rhodophyta.</title>
        <authorList>
            <person name="Lee J."/>
            <person name="Yang E.C."/>
            <person name="Graf L."/>
            <person name="Yang J.H."/>
            <person name="Qiu H."/>
            <person name="Zel Zion U."/>
            <person name="Chan C.X."/>
            <person name="Stephens T.G."/>
            <person name="Weber A.P.M."/>
            <person name="Boo G.H."/>
            <person name="Boo S.M."/>
            <person name="Kim K.M."/>
            <person name="Shin Y."/>
            <person name="Jung M."/>
            <person name="Lee S.J."/>
            <person name="Yim H.S."/>
            <person name="Lee J.H."/>
            <person name="Bhattacharya D."/>
            <person name="Yoon H.S."/>
        </authorList>
    </citation>
    <scope>NUCLEOTIDE SEQUENCE [LARGE SCALE GENOMIC DNA]</scope>
    <source>
        <strain evidence="1 2">SKKU-2015</strain>
        <tissue evidence="1">Whole body</tissue>
    </source>
</reference>
<accession>A0A2V3IS97</accession>
<evidence type="ECO:0000313" key="1">
    <source>
        <dbReference type="EMBL" id="PXF44969.1"/>
    </source>
</evidence>
<dbReference type="SUPFAM" id="SSF53335">
    <property type="entry name" value="S-adenosyl-L-methionine-dependent methyltransferases"/>
    <property type="match status" value="1"/>
</dbReference>
<dbReference type="InterPro" id="IPR029063">
    <property type="entry name" value="SAM-dependent_MTases_sf"/>
</dbReference>
<evidence type="ECO:0000313" key="2">
    <source>
        <dbReference type="Proteomes" id="UP000247409"/>
    </source>
</evidence>
<comment type="caution">
    <text evidence="1">The sequence shown here is derived from an EMBL/GenBank/DDBJ whole genome shotgun (WGS) entry which is preliminary data.</text>
</comment>
<dbReference type="OrthoDB" id="2013972at2759"/>
<dbReference type="AlphaFoldDB" id="A0A2V3IS97"/>
<protein>
    <submittedName>
        <fullName evidence="1">Uncharacterized protein</fullName>
    </submittedName>
</protein>
<name>A0A2V3IS97_9FLOR</name>
<dbReference type="EMBL" id="NBIV01000076">
    <property type="protein sequence ID" value="PXF44969.1"/>
    <property type="molecule type" value="Genomic_DNA"/>
</dbReference>
<proteinExistence type="predicted"/>
<keyword evidence="2" id="KW-1185">Reference proteome</keyword>